<proteinExistence type="predicted"/>
<dbReference type="EMBL" id="JAGPNL010000001">
    <property type="protein sequence ID" value="MBQ0825265.1"/>
    <property type="molecule type" value="Genomic_DNA"/>
</dbReference>
<comment type="caution">
    <text evidence="2">The sequence shown here is derived from an EMBL/GenBank/DDBJ whole genome shotgun (WGS) entry which is preliminary data.</text>
</comment>
<accession>A0A941AYP0</accession>
<protein>
    <submittedName>
        <fullName evidence="2">Uncharacterized protein</fullName>
    </submittedName>
</protein>
<organism evidence="2 3">
    <name type="scientific">Streptomyces tagetis</name>
    <dbReference type="NCBI Taxonomy" id="2820809"/>
    <lineage>
        <taxon>Bacteria</taxon>
        <taxon>Bacillati</taxon>
        <taxon>Actinomycetota</taxon>
        <taxon>Actinomycetes</taxon>
        <taxon>Kitasatosporales</taxon>
        <taxon>Streptomycetaceae</taxon>
        <taxon>Streptomyces</taxon>
    </lineage>
</organism>
<evidence type="ECO:0000313" key="3">
    <source>
        <dbReference type="Proteomes" id="UP000677875"/>
    </source>
</evidence>
<sequence length="54" mass="5761">MTITVRDNPEQSRDEIRDGRTPAGLPVHGITGRRTEAVRAAVCPQPPAPARVSG</sequence>
<gene>
    <name evidence="2" type="ORF">J5Y05_01865</name>
</gene>
<reference evidence="2" key="1">
    <citation type="submission" date="2021-04" db="EMBL/GenBank/DDBJ databases">
        <title>Genome seq and assembly of Streptomyces sp. RG38.</title>
        <authorList>
            <person name="Chhetri G."/>
        </authorList>
    </citation>
    <scope>NUCLEOTIDE SEQUENCE</scope>
    <source>
        <strain evidence="2">RG38</strain>
    </source>
</reference>
<keyword evidence="3" id="KW-1185">Reference proteome</keyword>
<dbReference type="RefSeq" id="WP_210867954.1">
    <property type="nucleotide sequence ID" value="NZ_JAGPNL010000001.1"/>
</dbReference>
<feature type="region of interest" description="Disordered" evidence="1">
    <location>
        <begin position="1"/>
        <end position="32"/>
    </location>
</feature>
<dbReference type="AlphaFoldDB" id="A0A941AYP0"/>
<evidence type="ECO:0000256" key="1">
    <source>
        <dbReference type="SAM" id="MobiDB-lite"/>
    </source>
</evidence>
<dbReference type="Proteomes" id="UP000677875">
    <property type="component" value="Unassembled WGS sequence"/>
</dbReference>
<feature type="compositionally biased region" description="Basic and acidic residues" evidence="1">
    <location>
        <begin position="7"/>
        <end position="20"/>
    </location>
</feature>
<name>A0A941AYP0_9ACTN</name>
<evidence type="ECO:0000313" key="2">
    <source>
        <dbReference type="EMBL" id="MBQ0825265.1"/>
    </source>
</evidence>